<organism evidence="1 2">
    <name type="scientific">Desmonostoc muscorum LEGE 12446</name>
    <dbReference type="NCBI Taxonomy" id="1828758"/>
    <lineage>
        <taxon>Bacteria</taxon>
        <taxon>Bacillati</taxon>
        <taxon>Cyanobacteriota</taxon>
        <taxon>Cyanophyceae</taxon>
        <taxon>Nostocales</taxon>
        <taxon>Nostocaceae</taxon>
        <taxon>Desmonostoc</taxon>
    </lineage>
</organism>
<evidence type="ECO:0000313" key="2">
    <source>
        <dbReference type="Proteomes" id="UP000622533"/>
    </source>
</evidence>
<dbReference type="EMBL" id="JADEXS010000621">
    <property type="protein sequence ID" value="MBE9026521.1"/>
    <property type="molecule type" value="Genomic_DNA"/>
</dbReference>
<evidence type="ECO:0000313" key="1">
    <source>
        <dbReference type="EMBL" id="MBE9026521.1"/>
    </source>
</evidence>
<name>A0A8J7DE47_DESMC</name>
<reference evidence="1" key="1">
    <citation type="submission" date="2020-10" db="EMBL/GenBank/DDBJ databases">
        <authorList>
            <person name="Castelo-Branco R."/>
            <person name="Eusebio N."/>
            <person name="Adriana R."/>
            <person name="Vieira A."/>
            <person name="Brugerolle De Fraissinette N."/>
            <person name="Rezende De Castro R."/>
            <person name="Schneider M.P."/>
            <person name="Vasconcelos V."/>
            <person name="Leao P.N."/>
        </authorList>
    </citation>
    <scope>NUCLEOTIDE SEQUENCE</scope>
    <source>
        <strain evidence="1">LEGE 12446</strain>
    </source>
</reference>
<proteinExistence type="predicted"/>
<dbReference type="RefSeq" id="WP_193922279.1">
    <property type="nucleotide sequence ID" value="NZ_JADEXS020000001.1"/>
</dbReference>
<sequence>MAQLHQHVSFWELPLGFKRPKYDWEQLHASLMKLRSLLDAGTISVADFVVLEDVVQRIGDVMTAPEKTRTNWV</sequence>
<comment type="caution">
    <text evidence="1">The sequence shown here is derived from an EMBL/GenBank/DDBJ whole genome shotgun (WGS) entry which is preliminary data.</text>
</comment>
<accession>A0A8J7DE47</accession>
<keyword evidence="2" id="KW-1185">Reference proteome</keyword>
<protein>
    <submittedName>
        <fullName evidence="1">Uncharacterized protein</fullName>
    </submittedName>
</protein>
<dbReference type="AlphaFoldDB" id="A0A8J7DE47"/>
<dbReference type="Proteomes" id="UP000622533">
    <property type="component" value="Unassembled WGS sequence"/>
</dbReference>
<gene>
    <name evidence="1" type="ORF">IQ276_30085</name>
</gene>